<reference evidence="4 5" key="1">
    <citation type="submission" date="2023-07" db="EMBL/GenBank/DDBJ databases">
        <title>Description of novel actinomycetes strains, isolated from tidal flat sediment.</title>
        <authorList>
            <person name="Lu C."/>
        </authorList>
    </citation>
    <scope>NUCLEOTIDE SEQUENCE [LARGE SCALE GENOMIC DNA]</scope>
    <source>
        <strain evidence="4 5">SYSU T00b441</strain>
    </source>
</reference>
<comment type="caution">
    <text evidence="4">The sequence shown here is derived from an EMBL/GenBank/DDBJ whole genome shotgun (WGS) entry which is preliminary data.</text>
</comment>
<organism evidence="4 5">
    <name type="scientific">Actinotalea lenta</name>
    <dbReference type="NCBI Taxonomy" id="3064654"/>
    <lineage>
        <taxon>Bacteria</taxon>
        <taxon>Bacillati</taxon>
        <taxon>Actinomycetota</taxon>
        <taxon>Actinomycetes</taxon>
        <taxon>Micrococcales</taxon>
        <taxon>Cellulomonadaceae</taxon>
        <taxon>Actinotalea</taxon>
    </lineage>
</organism>
<dbReference type="InterPro" id="IPR025326">
    <property type="entry name" value="DUF4232"/>
</dbReference>
<keyword evidence="5" id="KW-1185">Reference proteome</keyword>
<feature type="transmembrane region" description="Helical" evidence="2">
    <location>
        <begin position="41"/>
        <end position="61"/>
    </location>
</feature>
<feature type="region of interest" description="Disordered" evidence="1">
    <location>
        <begin position="69"/>
        <end position="94"/>
    </location>
</feature>
<keyword evidence="2" id="KW-1133">Transmembrane helix</keyword>
<keyword evidence="2" id="KW-0472">Membrane</keyword>
<evidence type="ECO:0000256" key="1">
    <source>
        <dbReference type="SAM" id="MobiDB-lite"/>
    </source>
</evidence>
<protein>
    <submittedName>
        <fullName evidence="4">DUF4232 domain-containing protein</fullName>
    </submittedName>
</protein>
<evidence type="ECO:0000259" key="3">
    <source>
        <dbReference type="Pfam" id="PF14016"/>
    </source>
</evidence>
<accession>A0ABT9D9H6</accession>
<proteinExistence type="predicted"/>
<dbReference type="Pfam" id="PF14016">
    <property type="entry name" value="DUF4232"/>
    <property type="match status" value="1"/>
</dbReference>
<dbReference type="EMBL" id="JAUQYP010000001">
    <property type="protein sequence ID" value="MDO8107230.1"/>
    <property type="molecule type" value="Genomic_DNA"/>
</dbReference>
<dbReference type="RefSeq" id="WP_304600862.1">
    <property type="nucleotide sequence ID" value="NZ_JAUQYP010000001.1"/>
</dbReference>
<evidence type="ECO:0000313" key="5">
    <source>
        <dbReference type="Proteomes" id="UP001232536"/>
    </source>
</evidence>
<sequence>MTGTEDRVAEALHASAPRTTGVELADVAELVRRRRASRASVIATASVLVVGTAMAGAFVALDAPWRAQPPATATDPTSPAPSGPAAPDGVDLTGAIPWTGATAPAYRPPDAGGDARACTASEVAAAVGGTDGAGGHLLTTLRFTNTGSTPCVLSGYPAVTATEQGRPDVLATDGSWFPTAGSAVMQPGDQTLLGVETDAMCDANPGGTASPDLYHHLTATLPGGGDVTVAVPGGIDVTCGVKLTPFYVESPGGASATDPLSALTVALELPEHALAGSTLVYVAAVTNPTDHAIPLTRCPGYVEQATGAADVSTSNGLACDAAGSSVPAGATVRFEMRLAVPTGARSGPLTVRWSLLAPFAVTADGTVQVTAVGGGARVAGVLELVGGPAPGPPRGLFGAVRLVDTATGRTYRAAAASDGSFRLTVPAGSYTVTGASPLYGDGAYACRADGPVSVPAAGVTGLQVGCQAP</sequence>
<gene>
    <name evidence="4" type="ORF">Q6348_08485</name>
</gene>
<name>A0ABT9D9H6_9CELL</name>
<evidence type="ECO:0000256" key="2">
    <source>
        <dbReference type="SAM" id="Phobius"/>
    </source>
</evidence>
<feature type="domain" description="DUF4232" evidence="3">
    <location>
        <begin position="118"/>
        <end position="240"/>
    </location>
</feature>
<dbReference type="Proteomes" id="UP001232536">
    <property type="component" value="Unassembled WGS sequence"/>
</dbReference>
<evidence type="ECO:0000313" key="4">
    <source>
        <dbReference type="EMBL" id="MDO8107230.1"/>
    </source>
</evidence>
<keyword evidence="2" id="KW-0812">Transmembrane</keyword>